<reference evidence="2 3" key="1">
    <citation type="journal article" date="2007" name="Int. J. Syst. Evol. Microbiol.">
        <title>Natronorubrum sulfidifaciens sp. nov., an extremely haloalkaliphilic archaeon isolated from Aiding salt lake in Xin-Jiang, China.</title>
        <authorList>
            <person name="Cui H.L."/>
            <person name="Tohty D."/>
            <person name="Liu H.C."/>
            <person name="Liu S.J."/>
            <person name="Oren A."/>
            <person name="Zhou P.J."/>
        </authorList>
    </citation>
    <scope>NUCLEOTIDE SEQUENCE [LARGE SCALE GENOMIC DNA]</scope>
    <source>
        <strain evidence="2 3">7-3</strain>
        <plasmid evidence="2">unnamed2</plasmid>
    </source>
</reference>
<organism evidence="2 3">
    <name type="scientific">Natronorubrum aibiense</name>
    <dbReference type="NCBI Taxonomy" id="348826"/>
    <lineage>
        <taxon>Archaea</taxon>
        <taxon>Methanobacteriati</taxon>
        <taxon>Methanobacteriota</taxon>
        <taxon>Stenosarchaea group</taxon>
        <taxon>Halobacteria</taxon>
        <taxon>Halobacteriales</taxon>
        <taxon>Natrialbaceae</taxon>
        <taxon>Natronorubrum</taxon>
    </lineage>
</organism>
<dbReference type="EMBL" id="CP045490">
    <property type="protein sequence ID" value="QFU84690.1"/>
    <property type="molecule type" value="Genomic_DNA"/>
</dbReference>
<proteinExistence type="predicted"/>
<keyword evidence="3" id="KW-1185">Reference proteome</keyword>
<dbReference type="Gene3D" id="3.10.180.10">
    <property type="entry name" value="2,3-Dihydroxybiphenyl 1,2-Dioxygenase, domain 1"/>
    <property type="match status" value="1"/>
</dbReference>
<name>A0A5P9P9Y4_9EURY</name>
<dbReference type="SUPFAM" id="SSF54593">
    <property type="entry name" value="Glyoxalase/Bleomycin resistance protein/Dihydroxybiphenyl dioxygenase"/>
    <property type="match status" value="1"/>
</dbReference>
<dbReference type="OrthoDB" id="6111at2157"/>
<dbReference type="AlphaFoldDB" id="A0A5P9P9Y4"/>
<sequence length="168" mass="18834">MTATGFTHVTVYGDDIDELTAFYTDVFGLERIQAPNLGNPVVWLRCGDRQLHLVSRETEPPTYHHFALAVDDFEAVFDAARERDCFDEALAPEDGYPLYQLPDDAVQLYLRDPAGNLVEVDWPDVATLEDRIKTHVIDRSDAHPQSAAQAEARLFLDSSLIDDSISNP</sequence>
<protein>
    <submittedName>
        <fullName evidence="2">VOC family protein</fullName>
    </submittedName>
</protein>
<dbReference type="Pfam" id="PF00903">
    <property type="entry name" value="Glyoxalase"/>
    <property type="match status" value="1"/>
</dbReference>
<dbReference type="PANTHER" id="PTHR47802:SF1">
    <property type="entry name" value="GLYOXALASE FAMILY PROTEIN, EXPRESSED"/>
    <property type="match status" value="1"/>
</dbReference>
<dbReference type="KEGG" id="nas:GCU68_19400"/>
<accession>A0A5P9P9Y4</accession>
<dbReference type="PANTHER" id="PTHR47802">
    <property type="entry name" value="GLYOXALASE FAMILY PROTEIN, EXPRESSED"/>
    <property type="match status" value="1"/>
</dbReference>
<dbReference type="RefSeq" id="WP_152944249.1">
    <property type="nucleotide sequence ID" value="NZ_CP045490.1"/>
</dbReference>
<evidence type="ECO:0000259" key="1">
    <source>
        <dbReference type="PROSITE" id="PS51819"/>
    </source>
</evidence>
<dbReference type="InterPro" id="IPR037523">
    <property type="entry name" value="VOC_core"/>
</dbReference>
<dbReference type="InterPro" id="IPR004360">
    <property type="entry name" value="Glyas_Fos-R_dOase_dom"/>
</dbReference>
<feature type="domain" description="VOC" evidence="1">
    <location>
        <begin position="5"/>
        <end position="123"/>
    </location>
</feature>
<gene>
    <name evidence="2" type="ORF">GCU68_19400</name>
</gene>
<keyword evidence="2" id="KW-0614">Plasmid</keyword>
<evidence type="ECO:0000313" key="2">
    <source>
        <dbReference type="EMBL" id="QFU84690.1"/>
    </source>
</evidence>
<dbReference type="GeneID" id="42303226"/>
<evidence type="ECO:0000313" key="3">
    <source>
        <dbReference type="Proteomes" id="UP000326170"/>
    </source>
</evidence>
<dbReference type="PROSITE" id="PS51819">
    <property type="entry name" value="VOC"/>
    <property type="match status" value="1"/>
</dbReference>
<geneLocation type="plasmid" evidence="2 3">
    <name>unnamed2</name>
</geneLocation>
<dbReference type="Proteomes" id="UP000326170">
    <property type="component" value="Plasmid unnamed2"/>
</dbReference>
<dbReference type="InterPro" id="IPR029068">
    <property type="entry name" value="Glyas_Bleomycin-R_OHBP_Dase"/>
</dbReference>